<dbReference type="InterPro" id="IPR004761">
    <property type="entry name" value="Spore_GerAB"/>
</dbReference>
<organism evidence="9 10">
    <name type="scientific">Carboxydichorda subterranea</name>
    <dbReference type="NCBI Taxonomy" id="3109565"/>
    <lineage>
        <taxon>Bacteria</taxon>
        <taxon>Bacillati</taxon>
        <taxon>Bacillota</taxon>
        <taxon>Limnochordia</taxon>
        <taxon>Limnochordales</taxon>
        <taxon>Geochordaceae</taxon>
        <taxon>Carboxydichorda</taxon>
    </lineage>
</organism>
<evidence type="ECO:0000256" key="4">
    <source>
        <dbReference type="ARBA" id="ARBA00022544"/>
    </source>
</evidence>
<feature type="transmembrane region" description="Helical" evidence="8">
    <location>
        <begin position="196"/>
        <end position="216"/>
    </location>
</feature>
<sequence length="434" mass="45553">MAFLRSFPSQVVLREPWVARECSETGATFASRREALEGAPISTDRSGLNPAGALSPGSLTPFQVVAVLVNAMVGVEVLSLPRVLARDAGTGAWLAVLVAAAAVVLVTAGITGLGDRMPGLPHTAYLPVLMGPVGGRVALVALALYRLAAVALVARLFGEFVITAVLLKTPIEVSIVVMLALVTYQSRQSIAAFARLQELTFLPLVLLAIVVLAPALQNVRAELLFPLLGEDWRRSVTAAPDVVGSYLGFDTLLFLYGLATPAAYAAGKHRRQARVAALSAVAIATGIYVVVVEAALAVFGQFELAELQWPVLEIVKTIRLPGIIIERMDAPFVGLWVLAVFTTLSAFHFTATHELGAVLNLRAPSSLALPVSIVAFALAMLPPSTLAAEQAGRLVSFGGMGLIVVVTALGLLASWARGAPGRRSRSPAENPGPR</sequence>
<evidence type="ECO:0000256" key="7">
    <source>
        <dbReference type="ARBA" id="ARBA00023136"/>
    </source>
</evidence>
<reference evidence="9 10" key="1">
    <citation type="journal article" date="2024" name="Front. Microbiol.">
        <title>Novel thermophilic genera Geochorda gen. nov. and Carboxydochorda gen. nov. from the deep terrestrial subsurface reveal the ecophysiological diversity in the class Limnochordia.</title>
        <authorList>
            <person name="Karnachuk O.V."/>
            <person name="Lukina A.P."/>
            <person name="Avakyan M.R."/>
            <person name="Kadnikov V.V."/>
            <person name="Begmatov S."/>
            <person name="Beletsky A.V."/>
            <person name="Vlasova K.G."/>
            <person name="Novikov A.A."/>
            <person name="Shcherbakova V.A."/>
            <person name="Mardanov A.V."/>
            <person name="Ravin N.V."/>
        </authorList>
    </citation>
    <scope>NUCLEOTIDE SEQUENCE [LARGE SCALE GENOMIC DNA]</scope>
    <source>
        <strain evidence="9 10">L945</strain>
    </source>
</reference>
<evidence type="ECO:0000256" key="5">
    <source>
        <dbReference type="ARBA" id="ARBA00022692"/>
    </source>
</evidence>
<feature type="transmembrane region" description="Helical" evidence="8">
    <location>
        <begin position="276"/>
        <end position="299"/>
    </location>
</feature>
<evidence type="ECO:0000256" key="3">
    <source>
        <dbReference type="ARBA" id="ARBA00022448"/>
    </source>
</evidence>
<feature type="transmembrane region" description="Helical" evidence="8">
    <location>
        <begin position="394"/>
        <end position="416"/>
    </location>
</feature>
<feature type="transmembrane region" description="Helical" evidence="8">
    <location>
        <begin position="125"/>
        <end position="148"/>
    </location>
</feature>
<dbReference type="RefSeq" id="WP_324715379.1">
    <property type="nucleotide sequence ID" value="NZ_CP141615.1"/>
</dbReference>
<dbReference type="PANTHER" id="PTHR34975:SF2">
    <property type="entry name" value="SPORE GERMINATION PROTEIN A2"/>
    <property type="match status" value="1"/>
</dbReference>
<gene>
    <name evidence="9" type="ORF">U7230_08290</name>
</gene>
<keyword evidence="7 8" id="KW-0472">Membrane</keyword>
<comment type="similarity">
    <text evidence="2">Belongs to the amino acid-polyamine-organocation (APC) superfamily. Spore germination protein (SGP) (TC 2.A.3.9) family.</text>
</comment>
<dbReference type="Proteomes" id="UP001332192">
    <property type="component" value="Chromosome"/>
</dbReference>
<dbReference type="Gene3D" id="1.20.1740.10">
    <property type="entry name" value="Amino acid/polyamine transporter I"/>
    <property type="match status" value="1"/>
</dbReference>
<comment type="subcellular location">
    <subcellularLocation>
        <location evidence="1">Membrane</location>
        <topology evidence="1">Multi-pass membrane protein</topology>
    </subcellularLocation>
</comment>
<name>A0ABZ1BTJ1_9FIRM</name>
<keyword evidence="4" id="KW-0309">Germination</keyword>
<accession>A0ABZ1BTJ1</accession>
<dbReference type="NCBIfam" id="TIGR00912">
    <property type="entry name" value="2A0309"/>
    <property type="match status" value="1"/>
</dbReference>
<dbReference type="PANTHER" id="PTHR34975">
    <property type="entry name" value="SPORE GERMINATION PROTEIN A2"/>
    <property type="match status" value="1"/>
</dbReference>
<feature type="transmembrane region" description="Helical" evidence="8">
    <location>
        <begin position="330"/>
        <end position="351"/>
    </location>
</feature>
<protein>
    <submittedName>
        <fullName evidence="9">Endospore germination permease</fullName>
    </submittedName>
</protein>
<evidence type="ECO:0000256" key="8">
    <source>
        <dbReference type="SAM" id="Phobius"/>
    </source>
</evidence>
<dbReference type="EMBL" id="CP141615">
    <property type="protein sequence ID" value="WRP16106.1"/>
    <property type="molecule type" value="Genomic_DNA"/>
</dbReference>
<keyword evidence="5 8" id="KW-0812">Transmembrane</keyword>
<evidence type="ECO:0000256" key="2">
    <source>
        <dbReference type="ARBA" id="ARBA00007998"/>
    </source>
</evidence>
<evidence type="ECO:0000256" key="6">
    <source>
        <dbReference type="ARBA" id="ARBA00022989"/>
    </source>
</evidence>
<evidence type="ECO:0000313" key="10">
    <source>
        <dbReference type="Proteomes" id="UP001332192"/>
    </source>
</evidence>
<feature type="transmembrane region" description="Helical" evidence="8">
    <location>
        <begin position="91"/>
        <end position="113"/>
    </location>
</feature>
<keyword evidence="6 8" id="KW-1133">Transmembrane helix</keyword>
<keyword evidence="10" id="KW-1185">Reference proteome</keyword>
<evidence type="ECO:0000256" key="1">
    <source>
        <dbReference type="ARBA" id="ARBA00004141"/>
    </source>
</evidence>
<feature type="transmembrane region" description="Helical" evidence="8">
    <location>
        <begin position="64"/>
        <end position="85"/>
    </location>
</feature>
<keyword evidence="3" id="KW-0813">Transport</keyword>
<dbReference type="Pfam" id="PF03845">
    <property type="entry name" value="Spore_permease"/>
    <property type="match status" value="1"/>
</dbReference>
<feature type="transmembrane region" description="Helical" evidence="8">
    <location>
        <begin position="363"/>
        <end position="382"/>
    </location>
</feature>
<proteinExistence type="inferred from homology"/>
<feature type="transmembrane region" description="Helical" evidence="8">
    <location>
        <begin position="160"/>
        <end position="184"/>
    </location>
</feature>
<evidence type="ECO:0000313" key="9">
    <source>
        <dbReference type="EMBL" id="WRP16106.1"/>
    </source>
</evidence>